<dbReference type="InterPro" id="IPR001126">
    <property type="entry name" value="UmuC"/>
</dbReference>
<dbReference type="GO" id="GO:0003684">
    <property type="term" value="F:damaged DNA binding"/>
    <property type="evidence" value="ECO:0007669"/>
    <property type="project" value="InterPro"/>
</dbReference>
<reference evidence="14" key="2">
    <citation type="submission" date="2015-01" db="EMBL/GenBank/DDBJ databases">
        <title>Evolutionary Origins and Diversification of the Mycorrhizal Mutualists.</title>
        <authorList>
            <consortium name="DOE Joint Genome Institute"/>
            <consortium name="Mycorrhizal Genomics Consortium"/>
            <person name="Kohler A."/>
            <person name="Kuo A."/>
            <person name="Nagy L.G."/>
            <person name="Floudas D."/>
            <person name="Copeland A."/>
            <person name="Barry K.W."/>
            <person name="Cichocki N."/>
            <person name="Veneault-Fourrey C."/>
            <person name="LaButti K."/>
            <person name="Lindquist E.A."/>
            <person name="Lipzen A."/>
            <person name="Lundell T."/>
            <person name="Morin E."/>
            <person name="Murat C."/>
            <person name="Riley R."/>
            <person name="Ohm R."/>
            <person name="Sun H."/>
            <person name="Tunlid A."/>
            <person name="Henrissat B."/>
            <person name="Grigoriev I.V."/>
            <person name="Hibbett D.S."/>
            <person name="Martin F."/>
        </authorList>
    </citation>
    <scope>NUCLEOTIDE SEQUENCE [LARGE SCALE GENOMIC DNA]</scope>
    <source>
        <strain evidence="14">MUT 4182</strain>
    </source>
</reference>
<evidence type="ECO:0000256" key="6">
    <source>
        <dbReference type="ARBA" id="ARBA00022833"/>
    </source>
</evidence>
<dbReference type="AlphaFoldDB" id="A0A0C3QX79"/>
<evidence type="ECO:0000259" key="11">
    <source>
        <dbReference type="PROSITE" id="PS50173"/>
    </source>
</evidence>
<keyword evidence="2" id="KW-0808">Transferase</keyword>
<dbReference type="PROSITE" id="PS50173">
    <property type="entry name" value="UMUC"/>
    <property type="match status" value="1"/>
</dbReference>
<feature type="domain" description="UBZ3-type" evidence="12">
    <location>
        <begin position="566"/>
        <end position="617"/>
    </location>
</feature>
<keyword evidence="6" id="KW-0862">Zinc</keyword>
<evidence type="ECO:0000256" key="7">
    <source>
        <dbReference type="ARBA" id="ARBA00023204"/>
    </source>
</evidence>
<evidence type="ECO:0000313" key="13">
    <source>
        <dbReference type="EMBL" id="KIO34646.1"/>
    </source>
</evidence>
<dbReference type="GO" id="GO:0008270">
    <property type="term" value="F:zinc ion binding"/>
    <property type="evidence" value="ECO:0007669"/>
    <property type="project" value="UniProtKB-KW"/>
</dbReference>
<dbReference type="Gene3D" id="3.40.1170.60">
    <property type="match status" value="1"/>
</dbReference>
<dbReference type="Pfam" id="PF21704">
    <property type="entry name" value="POLH-Rev1_HhH"/>
    <property type="match status" value="1"/>
</dbReference>
<reference evidence="13 14" key="1">
    <citation type="submission" date="2014-04" db="EMBL/GenBank/DDBJ databases">
        <authorList>
            <consortium name="DOE Joint Genome Institute"/>
            <person name="Kuo A."/>
            <person name="Girlanda M."/>
            <person name="Perotto S."/>
            <person name="Kohler A."/>
            <person name="Nagy L.G."/>
            <person name="Floudas D."/>
            <person name="Copeland A."/>
            <person name="Barry K.W."/>
            <person name="Cichocki N."/>
            <person name="Veneault-Fourrey C."/>
            <person name="LaButti K."/>
            <person name="Lindquist E.A."/>
            <person name="Lipzen A."/>
            <person name="Lundell T."/>
            <person name="Morin E."/>
            <person name="Murat C."/>
            <person name="Sun H."/>
            <person name="Tunlid A."/>
            <person name="Henrissat B."/>
            <person name="Grigoriev I.V."/>
            <person name="Hibbett D.S."/>
            <person name="Martin F."/>
            <person name="Nordberg H.P."/>
            <person name="Cantor M.N."/>
            <person name="Hua S.X."/>
        </authorList>
    </citation>
    <scope>NUCLEOTIDE SEQUENCE [LARGE SCALE GENOMIC DNA]</scope>
    <source>
        <strain evidence="13 14">MUT 4182</strain>
    </source>
</reference>
<evidence type="ECO:0000256" key="3">
    <source>
        <dbReference type="ARBA" id="ARBA00022723"/>
    </source>
</evidence>
<dbReference type="FunFam" id="3.40.1170.60:FF:000008">
    <property type="entry name" value="DNA polymerase eta subunit"/>
    <property type="match status" value="1"/>
</dbReference>
<comment type="subcellular location">
    <subcellularLocation>
        <location evidence="1">Nucleus</location>
    </subcellularLocation>
</comment>
<keyword evidence="14" id="KW-1185">Reference proteome</keyword>
<evidence type="ECO:0000259" key="12">
    <source>
        <dbReference type="PROSITE" id="PS51907"/>
    </source>
</evidence>
<dbReference type="PANTHER" id="PTHR45873:SF1">
    <property type="entry name" value="DNA POLYMERASE ETA"/>
    <property type="match status" value="1"/>
</dbReference>
<dbReference type="Gene3D" id="1.10.150.20">
    <property type="entry name" value="5' to 3' exonuclease, C-terminal subdomain"/>
    <property type="match status" value="1"/>
</dbReference>
<dbReference type="FunFam" id="1.10.150.20:FF:000014">
    <property type="entry name" value="Polymerase (DNA directed), eta"/>
    <property type="match status" value="1"/>
</dbReference>
<gene>
    <name evidence="13" type="ORF">M407DRAFT_209923</name>
</gene>
<dbReference type="GO" id="GO:0007064">
    <property type="term" value="P:mitotic sister chromatid cohesion"/>
    <property type="evidence" value="ECO:0007669"/>
    <property type="project" value="UniProtKB-ARBA"/>
</dbReference>
<dbReference type="STRING" id="1051891.A0A0C3QX79"/>
<dbReference type="GO" id="GO:0009314">
    <property type="term" value="P:response to radiation"/>
    <property type="evidence" value="ECO:0007669"/>
    <property type="project" value="TreeGrafter"/>
</dbReference>
<evidence type="ECO:0000256" key="4">
    <source>
        <dbReference type="ARBA" id="ARBA00022763"/>
    </source>
</evidence>
<name>A0A0C3QX79_9AGAM</name>
<dbReference type="Pfam" id="PF00817">
    <property type="entry name" value="IMS"/>
    <property type="match status" value="1"/>
</dbReference>
<dbReference type="GO" id="GO:0005634">
    <property type="term" value="C:nucleus"/>
    <property type="evidence" value="ECO:0007669"/>
    <property type="project" value="UniProtKB-SubCell"/>
</dbReference>
<dbReference type="InterPro" id="IPR052230">
    <property type="entry name" value="DNA_polymerase_eta"/>
</dbReference>
<keyword evidence="7" id="KW-0234">DNA repair</keyword>
<dbReference type="PANTHER" id="PTHR45873">
    <property type="entry name" value="DNA POLYMERASE ETA"/>
    <property type="match status" value="1"/>
</dbReference>
<dbReference type="InterPro" id="IPR043502">
    <property type="entry name" value="DNA/RNA_pol_sf"/>
</dbReference>
<protein>
    <recommendedName>
        <fullName evidence="9">DNA polymerase eta</fullName>
    </recommendedName>
</protein>
<dbReference type="PROSITE" id="PS51907">
    <property type="entry name" value="ZF_UBZ3"/>
    <property type="match status" value="1"/>
</dbReference>
<feature type="compositionally biased region" description="Low complexity" evidence="10">
    <location>
        <begin position="558"/>
        <end position="567"/>
    </location>
</feature>
<dbReference type="Gene3D" id="3.30.1490.100">
    <property type="entry name" value="DNA polymerase, Y-family, little finger domain"/>
    <property type="match status" value="1"/>
</dbReference>
<proteinExistence type="predicted"/>
<keyword evidence="5" id="KW-0863">Zinc-finger</keyword>
<dbReference type="Gene3D" id="3.30.70.270">
    <property type="match status" value="1"/>
</dbReference>
<evidence type="ECO:0000256" key="10">
    <source>
        <dbReference type="SAM" id="MobiDB-lite"/>
    </source>
</evidence>
<dbReference type="OrthoDB" id="5723at2759"/>
<keyword evidence="4" id="KW-0227">DNA damage</keyword>
<evidence type="ECO:0000256" key="8">
    <source>
        <dbReference type="ARBA" id="ARBA00023242"/>
    </source>
</evidence>
<dbReference type="PIRSF" id="PIRSF036603">
    <property type="entry name" value="DPol_eta"/>
    <property type="match status" value="1"/>
</dbReference>
<dbReference type="InterPro" id="IPR041298">
    <property type="entry name" value="UBZ3"/>
</dbReference>
<feature type="region of interest" description="Disordered" evidence="10">
    <location>
        <begin position="518"/>
        <end position="567"/>
    </location>
</feature>
<organism evidence="13 14">
    <name type="scientific">Tulasnella calospora MUT 4182</name>
    <dbReference type="NCBI Taxonomy" id="1051891"/>
    <lineage>
        <taxon>Eukaryota</taxon>
        <taxon>Fungi</taxon>
        <taxon>Dikarya</taxon>
        <taxon>Basidiomycota</taxon>
        <taxon>Agaricomycotina</taxon>
        <taxon>Agaricomycetes</taxon>
        <taxon>Cantharellales</taxon>
        <taxon>Tulasnellaceae</taxon>
        <taxon>Tulasnella</taxon>
    </lineage>
</organism>
<dbReference type="EMBL" id="KN822942">
    <property type="protein sequence ID" value="KIO34646.1"/>
    <property type="molecule type" value="Genomic_DNA"/>
</dbReference>
<evidence type="ECO:0000256" key="9">
    <source>
        <dbReference type="ARBA" id="ARBA00044975"/>
    </source>
</evidence>
<dbReference type="InterPro" id="IPR017961">
    <property type="entry name" value="DNA_pol_Y-fam_little_finger"/>
</dbReference>
<dbReference type="InterPro" id="IPR043128">
    <property type="entry name" value="Rev_trsase/Diguanyl_cyclase"/>
</dbReference>
<dbReference type="HOGENOM" id="CLU_012348_7_1_1"/>
<accession>A0A0C3QX79</accession>
<evidence type="ECO:0000313" key="14">
    <source>
        <dbReference type="Proteomes" id="UP000054248"/>
    </source>
</evidence>
<dbReference type="GO" id="GO:0042276">
    <property type="term" value="P:error-prone translesion synthesis"/>
    <property type="evidence" value="ECO:0007669"/>
    <property type="project" value="TreeGrafter"/>
</dbReference>
<dbReference type="GO" id="GO:0005657">
    <property type="term" value="C:replication fork"/>
    <property type="evidence" value="ECO:0007669"/>
    <property type="project" value="TreeGrafter"/>
</dbReference>
<dbReference type="SUPFAM" id="SSF100879">
    <property type="entry name" value="Lesion bypass DNA polymerase (Y-family), little finger domain"/>
    <property type="match status" value="1"/>
</dbReference>
<dbReference type="InterPro" id="IPR036775">
    <property type="entry name" value="DNA_pol_Y-fam_lit_finger_sf"/>
</dbReference>
<feature type="region of interest" description="Disordered" evidence="10">
    <location>
        <begin position="619"/>
        <end position="671"/>
    </location>
</feature>
<dbReference type="GO" id="GO:0035861">
    <property type="term" value="C:site of double-strand break"/>
    <property type="evidence" value="ECO:0007669"/>
    <property type="project" value="TreeGrafter"/>
</dbReference>
<evidence type="ECO:0000256" key="2">
    <source>
        <dbReference type="ARBA" id="ARBA00022679"/>
    </source>
</evidence>
<evidence type="ECO:0000256" key="5">
    <source>
        <dbReference type="ARBA" id="ARBA00022771"/>
    </source>
</evidence>
<dbReference type="SUPFAM" id="SSF56672">
    <property type="entry name" value="DNA/RNA polymerases"/>
    <property type="match status" value="1"/>
</dbReference>
<feature type="domain" description="UmuC" evidence="11">
    <location>
        <begin position="41"/>
        <end position="324"/>
    </location>
</feature>
<dbReference type="Pfam" id="PF11799">
    <property type="entry name" value="IMS_C"/>
    <property type="match status" value="1"/>
</dbReference>
<keyword evidence="8" id="KW-0539">Nucleus</keyword>
<keyword evidence="3" id="KW-0479">Metal-binding</keyword>
<dbReference type="GO" id="GO:0003887">
    <property type="term" value="F:DNA-directed DNA polymerase activity"/>
    <property type="evidence" value="ECO:0007669"/>
    <property type="project" value="TreeGrafter"/>
</dbReference>
<dbReference type="GO" id="GO:0070987">
    <property type="term" value="P:error-free translesion synthesis"/>
    <property type="evidence" value="ECO:0007669"/>
    <property type="project" value="UniProtKB-ARBA"/>
</dbReference>
<evidence type="ECO:0000256" key="1">
    <source>
        <dbReference type="ARBA" id="ARBA00004123"/>
    </source>
</evidence>
<sequence length="671" mass="74374">MDRISAKGKEKANEHDDLNPIITYRHLLTNKMGVLDPLRVVALCDLDAFYAAAEQVRLNIDPELPLAVQQWQGLIAVNYPARKFGITRMETVTEAKKKCPELVLVHVATFKEGESEPGYWENPNVNTHKVSLDHYRRESMKILNLHRECMDPDIEVEKASIDEAFFDFTVPVKRAILDRFPHLAAPPPDAPLGLDTPLPPPPDISWEGLGNLVPINPKNPDEIVEPPPNASTSAGSADPEENDDNHVTTWHDIALSIGAEFMMKSRMEVKHRLGYTTSAGIARNKMLAKLIASFKKRDQQSILRNAAIPGFLRYMPFQKIRFLGGKLGEALADEFGAKTVGDVLLLGVDDMQRKFGEESIWVYNILREKIATKSMLASKNVRPDLTKFAEVTHWLRVLSSELCVRLIEARERTPGIWPKTLILAFRQAFGTHKSKQVTFPFAKLITPELILKPAEKLFKELSGSAPYKIGNISLGFHGLGMLEAGQQGIEGFFAGPSKSSAVRAASTAPEEVEDVALGKRKRKEDAVEMAVSDEGEQDDGKERAGSRPPSKPLTAAGSSSSSTSLESDLSFHCDRCRKVISLSKRALVLTSEDKTQALSKLQAEHADFHVAQDLAREVIDISSDDEDQRKKPKQKAIGKTKSKPENKKSAATKVKKPPEGIAKFFTNATKR</sequence>
<dbReference type="Proteomes" id="UP000054248">
    <property type="component" value="Unassembled WGS sequence"/>
</dbReference>
<feature type="region of interest" description="Disordered" evidence="10">
    <location>
        <begin position="217"/>
        <end position="245"/>
    </location>
</feature>
<feature type="compositionally biased region" description="Basic residues" evidence="10">
    <location>
        <begin position="630"/>
        <end position="641"/>
    </location>
</feature>
<dbReference type="GO" id="GO:0006281">
    <property type="term" value="P:DNA repair"/>
    <property type="evidence" value="ECO:0007669"/>
    <property type="project" value="UniProtKB-KW"/>
</dbReference>